<protein>
    <recommendedName>
        <fullName evidence="3">RxLR effector candidate protein</fullName>
    </recommendedName>
</protein>
<dbReference type="Proteomes" id="UP000011713">
    <property type="component" value="Unassembled WGS sequence"/>
</dbReference>
<evidence type="ECO:0000313" key="1">
    <source>
        <dbReference type="EnsemblProtists" id="HpaP810770"/>
    </source>
</evidence>
<dbReference type="AlphaFoldDB" id="M4BW69"/>
<reference evidence="2" key="1">
    <citation type="journal article" date="2010" name="Science">
        <title>Signatures of adaptation to obligate biotrophy in the Hyaloperonospora arabidopsidis genome.</title>
        <authorList>
            <person name="Baxter L."/>
            <person name="Tripathy S."/>
            <person name="Ishaque N."/>
            <person name="Boot N."/>
            <person name="Cabral A."/>
            <person name="Kemen E."/>
            <person name="Thines M."/>
            <person name="Ah-Fong A."/>
            <person name="Anderson R."/>
            <person name="Badejoko W."/>
            <person name="Bittner-Eddy P."/>
            <person name="Boore J.L."/>
            <person name="Chibucos M.C."/>
            <person name="Coates M."/>
            <person name="Dehal P."/>
            <person name="Delehaunty K."/>
            <person name="Dong S."/>
            <person name="Downton P."/>
            <person name="Dumas B."/>
            <person name="Fabro G."/>
            <person name="Fronick C."/>
            <person name="Fuerstenberg S.I."/>
            <person name="Fulton L."/>
            <person name="Gaulin E."/>
            <person name="Govers F."/>
            <person name="Hughes L."/>
            <person name="Humphray S."/>
            <person name="Jiang R.H."/>
            <person name="Judelson H."/>
            <person name="Kamoun S."/>
            <person name="Kyung K."/>
            <person name="Meijer H."/>
            <person name="Minx P."/>
            <person name="Morris P."/>
            <person name="Nelson J."/>
            <person name="Phuntumart V."/>
            <person name="Qutob D."/>
            <person name="Rehmany A."/>
            <person name="Rougon-Cardoso A."/>
            <person name="Ryden P."/>
            <person name="Torto-Alalibo T."/>
            <person name="Studholme D."/>
            <person name="Wang Y."/>
            <person name="Win J."/>
            <person name="Wood J."/>
            <person name="Clifton S.W."/>
            <person name="Rogers J."/>
            <person name="Van den Ackerveken G."/>
            <person name="Jones J.D."/>
            <person name="McDowell J.M."/>
            <person name="Beynon J."/>
            <person name="Tyler B.M."/>
        </authorList>
    </citation>
    <scope>NUCLEOTIDE SEQUENCE [LARGE SCALE GENOMIC DNA]</scope>
    <source>
        <strain evidence="2">Emoy2</strain>
    </source>
</reference>
<evidence type="ECO:0008006" key="3">
    <source>
        <dbReference type="Google" id="ProtNLM"/>
    </source>
</evidence>
<keyword evidence="2" id="KW-1185">Reference proteome</keyword>
<dbReference type="VEuPathDB" id="FungiDB:HpaG810770"/>
<proteinExistence type="predicted"/>
<accession>M4BW69</accession>
<name>M4BW69_HYAAE</name>
<dbReference type="EMBL" id="JH597993">
    <property type="status" value="NOT_ANNOTATED_CDS"/>
    <property type="molecule type" value="Genomic_DNA"/>
</dbReference>
<evidence type="ECO:0000313" key="2">
    <source>
        <dbReference type="Proteomes" id="UP000011713"/>
    </source>
</evidence>
<dbReference type="InParanoid" id="M4BW69"/>
<organism evidence="1 2">
    <name type="scientific">Hyaloperonospora arabidopsidis (strain Emoy2)</name>
    <name type="common">Downy mildew agent</name>
    <name type="synonym">Peronospora arabidopsidis</name>
    <dbReference type="NCBI Taxonomy" id="559515"/>
    <lineage>
        <taxon>Eukaryota</taxon>
        <taxon>Sar</taxon>
        <taxon>Stramenopiles</taxon>
        <taxon>Oomycota</taxon>
        <taxon>Peronosporomycetes</taxon>
        <taxon>Peronosporales</taxon>
        <taxon>Peronosporaceae</taxon>
        <taxon>Hyaloperonospora</taxon>
    </lineage>
</organism>
<dbReference type="EnsemblProtists" id="HpaT810770">
    <property type="protein sequence ID" value="HpaP810770"/>
    <property type="gene ID" value="HpaG810770"/>
</dbReference>
<dbReference type="HOGENOM" id="CLU_2710103_0_0_1"/>
<reference evidence="1" key="2">
    <citation type="submission" date="2015-06" db="UniProtKB">
        <authorList>
            <consortium name="EnsemblProtists"/>
        </authorList>
    </citation>
    <scope>IDENTIFICATION</scope>
    <source>
        <strain evidence="1">Emoy2</strain>
    </source>
</reference>
<sequence>MSALKFSTESEYSFWCHQISRGLVFLAHPRLYRFHWIVSETVDNAHVCKVLLRQAFKYHNGCFVQQCRLGRPA</sequence>